<name>A0A239U3W1_9FIRM</name>
<dbReference type="PANTHER" id="PTHR23511">
    <property type="entry name" value="SYNAPTIC VESICLE GLYCOPROTEIN 2"/>
    <property type="match status" value="1"/>
</dbReference>
<dbReference type="Gene3D" id="1.20.1250.20">
    <property type="entry name" value="MFS general substrate transporter like domains"/>
    <property type="match status" value="1"/>
</dbReference>
<keyword evidence="2" id="KW-0813">Transport</keyword>
<protein>
    <submittedName>
        <fullName evidence="8">Putative niacin/nicotinamide transporter NaiP</fullName>
    </submittedName>
</protein>
<sequence length="437" mass="48522">MLLQRLEALPMGSFHYKLLFITGLGWLFDAMDTGIIGFVLPVLGKEWGLAATQMGAIGSIGLVGMAIGAVIAGSIADRFGRKTVFSATVIMYSIATGLCAISWSYESLLLFRFFVGFGLGGELPVAATLMSEYAPTNLRGRFIVLLESFWGVGWICAACIAYLFIPVYGWHYAFLIGALPAIYVFFIRLHMPESVRYLLSKGRVAEAQKIVSDLENKLGVKYTGDLTVKPEEIKVEKPHLKDLWSRKYLARTIMLWIVWFGIVYSYYGIFTWLPAIVYQQGFAFVKTFEYVLLITFAQLPGYFCAAWLVDKIGRKYTLSIFLCMSGVASYFFGQSDTAQMIIFWGCVMSFFNLGAWGVVYTYTPELYPTSIRAMGSGWAAGIGRIGGMAAPFVVGIMLEAGSDMHTVFYMFAAVFVIIAIAVFSLGIETKQKNLENI</sequence>
<dbReference type="RefSeq" id="WP_027889084.1">
    <property type="nucleotide sequence ID" value="NZ_CALXYH010000002.1"/>
</dbReference>
<dbReference type="CDD" id="cd17316">
    <property type="entry name" value="MFS_SV2_like"/>
    <property type="match status" value="1"/>
</dbReference>
<dbReference type="AlphaFoldDB" id="A0A239U3W1"/>
<feature type="transmembrane region" description="Helical" evidence="6">
    <location>
        <begin position="109"/>
        <end position="130"/>
    </location>
</feature>
<feature type="domain" description="Major facilitator superfamily (MFS) profile" evidence="7">
    <location>
        <begin position="18"/>
        <end position="430"/>
    </location>
</feature>
<dbReference type="GeneID" id="78507916"/>
<evidence type="ECO:0000313" key="8">
    <source>
        <dbReference type="EMBL" id="SNV04108.1"/>
    </source>
</evidence>
<evidence type="ECO:0000256" key="3">
    <source>
        <dbReference type="ARBA" id="ARBA00022692"/>
    </source>
</evidence>
<reference evidence="8 9" key="1">
    <citation type="submission" date="2017-06" db="EMBL/GenBank/DDBJ databases">
        <authorList>
            <consortium name="Pathogen Informatics"/>
        </authorList>
    </citation>
    <scope>NUCLEOTIDE SEQUENCE [LARGE SCALE GENOMIC DNA]</scope>
    <source>
        <strain evidence="8 9">NCTC10570</strain>
    </source>
</reference>
<accession>A0A239U3W1</accession>
<dbReference type="PANTHER" id="PTHR23511:SF34">
    <property type="entry name" value="SYNAPTIC VESICLE GLYCOPROTEIN 2"/>
    <property type="match status" value="1"/>
</dbReference>
<feature type="transmembrane region" description="Helical" evidence="6">
    <location>
        <begin position="84"/>
        <end position="103"/>
    </location>
</feature>
<dbReference type="PROSITE" id="PS50850">
    <property type="entry name" value="MFS"/>
    <property type="match status" value="1"/>
</dbReference>
<dbReference type="Proteomes" id="UP000215383">
    <property type="component" value="Chromosome 1"/>
</dbReference>
<evidence type="ECO:0000256" key="1">
    <source>
        <dbReference type="ARBA" id="ARBA00004651"/>
    </source>
</evidence>
<comment type="subcellular location">
    <subcellularLocation>
        <location evidence="1">Cell membrane</location>
        <topology evidence="1">Multi-pass membrane protein</topology>
    </subcellularLocation>
</comment>
<feature type="transmembrane region" description="Helical" evidence="6">
    <location>
        <begin position="408"/>
        <end position="427"/>
    </location>
</feature>
<evidence type="ECO:0000256" key="6">
    <source>
        <dbReference type="SAM" id="Phobius"/>
    </source>
</evidence>
<dbReference type="InterPro" id="IPR020846">
    <property type="entry name" value="MFS_dom"/>
</dbReference>
<feature type="transmembrane region" description="Helical" evidence="6">
    <location>
        <begin position="316"/>
        <end position="335"/>
    </location>
</feature>
<feature type="transmembrane region" description="Helical" evidence="6">
    <location>
        <begin position="171"/>
        <end position="191"/>
    </location>
</feature>
<dbReference type="InterPro" id="IPR005828">
    <property type="entry name" value="MFS_sugar_transport-like"/>
</dbReference>
<feature type="transmembrane region" description="Helical" evidence="6">
    <location>
        <begin position="290"/>
        <end position="309"/>
    </location>
</feature>
<feature type="transmembrane region" description="Helical" evidence="6">
    <location>
        <begin position="375"/>
        <end position="396"/>
    </location>
</feature>
<keyword evidence="4 6" id="KW-1133">Transmembrane helix</keyword>
<keyword evidence="9" id="KW-1185">Reference proteome</keyword>
<evidence type="ECO:0000259" key="7">
    <source>
        <dbReference type="PROSITE" id="PS50850"/>
    </source>
</evidence>
<keyword evidence="3 6" id="KW-0812">Transmembrane</keyword>
<feature type="transmembrane region" description="Helical" evidence="6">
    <location>
        <begin position="341"/>
        <end position="363"/>
    </location>
</feature>
<dbReference type="InterPro" id="IPR036259">
    <property type="entry name" value="MFS_trans_sf"/>
</dbReference>
<dbReference type="Pfam" id="PF00083">
    <property type="entry name" value="Sugar_tr"/>
    <property type="match status" value="1"/>
</dbReference>
<dbReference type="SUPFAM" id="SSF103473">
    <property type="entry name" value="MFS general substrate transporter"/>
    <property type="match status" value="1"/>
</dbReference>
<dbReference type="InterPro" id="IPR005829">
    <property type="entry name" value="Sugar_transporter_CS"/>
</dbReference>
<dbReference type="PROSITE" id="PS00217">
    <property type="entry name" value="SUGAR_TRANSPORT_2"/>
    <property type="match status" value="1"/>
</dbReference>
<proteinExistence type="predicted"/>
<evidence type="ECO:0000313" key="9">
    <source>
        <dbReference type="Proteomes" id="UP000215383"/>
    </source>
</evidence>
<feature type="transmembrane region" description="Helical" evidence="6">
    <location>
        <begin position="49"/>
        <end position="72"/>
    </location>
</feature>
<evidence type="ECO:0000256" key="2">
    <source>
        <dbReference type="ARBA" id="ARBA00022448"/>
    </source>
</evidence>
<feature type="transmembrane region" description="Helical" evidence="6">
    <location>
        <begin position="248"/>
        <end position="270"/>
    </location>
</feature>
<dbReference type="GO" id="GO:0022857">
    <property type="term" value="F:transmembrane transporter activity"/>
    <property type="evidence" value="ECO:0007669"/>
    <property type="project" value="InterPro"/>
</dbReference>
<dbReference type="EMBL" id="LT906446">
    <property type="protein sequence ID" value="SNV04108.1"/>
    <property type="molecule type" value="Genomic_DNA"/>
</dbReference>
<dbReference type="eggNOG" id="COG2271">
    <property type="taxonomic scope" value="Bacteria"/>
</dbReference>
<dbReference type="GO" id="GO:0005886">
    <property type="term" value="C:plasma membrane"/>
    <property type="evidence" value="ECO:0007669"/>
    <property type="project" value="UniProtKB-SubCell"/>
</dbReference>
<keyword evidence="5 6" id="KW-0472">Membrane</keyword>
<feature type="transmembrane region" description="Helical" evidence="6">
    <location>
        <begin position="20"/>
        <end position="43"/>
    </location>
</feature>
<feature type="transmembrane region" description="Helical" evidence="6">
    <location>
        <begin position="142"/>
        <end position="165"/>
    </location>
</feature>
<organism evidence="8 9">
    <name type="scientific">Megamonas hypermegale</name>
    <dbReference type="NCBI Taxonomy" id="158847"/>
    <lineage>
        <taxon>Bacteria</taxon>
        <taxon>Bacillati</taxon>
        <taxon>Bacillota</taxon>
        <taxon>Negativicutes</taxon>
        <taxon>Selenomonadales</taxon>
        <taxon>Selenomonadaceae</taxon>
        <taxon>Megamonas</taxon>
    </lineage>
</organism>
<evidence type="ECO:0000256" key="4">
    <source>
        <dbReference type="ARBA" id="ARBA00022989"/>
    </source>
</evidence>
<gene>
    <name evidence="8" type="primary">naiP_1</name>
    <name evidence="8" type="ORF">SAMEA4364220_01929</name>
</gene>
<evidence type="ECO:0000256" key="5">
    <source>
        <dbReference type="ARBA" id="ARBA00023136"/>
    </source>
</evidence>